<proteinExistence type="predicted"/>
<dbReference type="OrthoDB" id="3265672at2759"/>
<comment type="caution">
    <text evidence="2">The sequence shown here is derived from an EMBL/GenBank/DDBJ whole genome shotgun (WGS) entry which is preliminary data.</text>
</comment>
<evidence type="ECO:0000313" key="2">
    <source>
        <dbReference type="EMBL" id="OCB86440.1"/>
    </source>
</evidence>
<dbReference type="EMBL" id="LNZH02000202">
    <property type="protein sequence ID" value="OCB86440.1"/>
    <property type="molecule type" value="Genomic_DNA"/>
</dbReference>
<protein>
    <submittedName>
        <fullName evidence="2">DDE-domain-containing protein</fullName>
    </submittedName>
</protein>
<feature type="compositionally biased region" description="Polar residues" evidence="1">
    <location>
        <begin position="1"/>
        <end position="17"/>
    </location>
</feature>
<accession>A0A9Q5HUW2</accession>
<reference evidence="2" key="1">
    <citation type="submission" date="2016-06" db="EMBL/GenBank/DDBJ databases">
        <title>Draft Genome sequence of the fungus Inonotus baumii.</title>
        <authorList>
            <person name="Zhu H."/>
            <person name="Lin W."/>
        </authorList>
    </citation>
    <scope>NUCLEOTIDE SEQUENCE</scope>
    <source>
        <strain evidence="2">821</strain>
    </source>
</reference>
<dbReference type="Proteomes" id="UP000757232">
    <property type="component" value="Unassembled WGS sequence"/>
</dbReference>
<gene>
    <name evidence="2" type="ORF">A7U60_g6561</name>
</gene>
<name>A0A9Q5HUW2_SANBA</name>
<dbReference type="AlphaFoldDB" id="A0A9Q5HUW2"/>
<organism evidence="2 3">
    <name type="scientific">Sanghuangporus baumii</name>
    <name type="common">Phellinus baumii</name>
    <dbReference type="NCBI Taxonomy" id="108892"/>
    <lineage>
        <taxon>Eukaryota</taxon>
        <taxon>Fungi</taxon>
        <taxon>Dikarya</taxon>
        <taxon>Basidiomycota</taxon>
        <taxon>Agaricomycotina</taxon>
        <taxon>Agaricomycetes</taxon>
        <taxon>Hymenochaetales</taxon>
        <taxon>Hymenochaetaceae</taxon>
        <taxon>Sanghuangporus</taxon>
    </lineage>
</organism>
<evidence type="ECO:0000313" key="3">
    <source>
        <dbReference type="Proteomes" id="UP000757232"/>
    </source>
</evidence>
<sequence>MLLMPSASTSYPANSGSPDPLNEEARVQEAVSAMLASGLNTENQHYHLSISQAAIRFGVSRFIIAQRLKGISDRRTAHQHQQNLSPSQETVLVEWAKSLGRCSIPLTRITLREKVEMITGHALGDT</sequence>
<feature type="region of interest" description="Disordered" evidence="1">
    <location>
        <begin position="1"/>
        <end position="21"/>
    </location>
</feature>
<evidence type="ECO:0000256" key="1">
    <source>
        <dbReference type="SAM" id="MobiDB-lite"/>
    </source>
</evidence>
<keyword evidence="3" id="KW-1185">Reference proteome</keyword>